<dbReference type="InterPro" id="IPR036942">
    <property type="entry name" value="Beta-barrel_TonB_sf"/>
</dbReference>
<dbReference type="PROSITE" id="PS52016">
    <property type="entry name" value="TONB_DEPENDENT_REC_3"/>
    <property type="match status" value="1"/>
</dbReference>
<keyword evidence="6 12" id="KW-0812">Transmembrane</keyword>
<evidence type="ECO:0000256" key="14">
    <source>
        <dbReference type="SAM" id="MobiDB-lite"/>
    </source>
</evidence>
<evidence type="ECO:0000256" key="13">
    <source>
        <dbReference type="RuleBase" id="RU003357"/>
    </source>
</evidence>
<keyword evidence="9 12" id="KW-0472">Membrane</keyword>
<dbReference type="PANTHER" id="PTHR32552">
    <property type="entry name" value="FERRICHROME IRON RECEPTOR-RELATED"/>
    <property type="match status" value="1"/>
</dbReference>
<dbReference type="Gene3D" id="2.170.130.10">
    <property type="entry name" value="TonB-dependent receptor, plug domain"/>
    <property type="match status" value="1"/>
</dbReference>
<evidence type="ECO:0000256" key="1">
    <source>
        <dbReference type="ARBA" id="ARBA00004571"/>
    </source>
</evidence>
<evidence type="ECO:0000313" key="18">
    <source>
        <dbReference type="Proteomes" id="UP000575083"/>
    </source>
</evidence>
<comment type="similarity">
    <text evidence="2 12 13">Belongs to the TonB-dependent receptor family.</text>
</comment>
<dbReference type="Pfam" id="PF07660">
    <property type="entry name" value="STN"/>
    <property type="match status" value="1"/>
</dbReference>
<evidence type="ECO:0000256" key="11">
    <source>
        <dbReference type="ARBA" id="ARBA00023237"/>
    </source>
</evidence>
<dbReference type="NCBIfam" id="TIGR01783">
    <property type="entry name" value="TonB-siderophor"/>
    <property type="match status" value="1"/>
</dbReference>
<keyword evidence="5" id="KW-0410">Iron transport</keyword>
<accession>A0A7X0PFC9</accession>
<dbReference type="AlphaFoldDB" id="A0A7X0PFC9"/>
<keyword evidence="15" id="KW-0732">Signal</keyword>
<protein>
    <submittedName>
        <fullName evidence="17">Outer membrane receptor for ferric coprogen and ferric-rhodotorulic acid</fullName>
    </submittedName>
</protein>
<reference evidence="17 18" key="1">
    <citation type="submission" date="2020-08" db="EMBL/GenBank/DDBJ databases">
        <title>Functional genomics of gut bacteria from endangered species of beetles.</title>
        <authorList>
            <person name="Carlos-Shanley C."/>
        </authorList>
    </citation>
    <scope>NUCLEOTIDE SEQUENCE [LARGE SCALE GENOMIC DNA]</scope>
    <source>
        <strain evidence="17 18">S00198</strain>
    </source>
</reference>
<dbReference type="SUPFAM" id="SSF56935">
    <property type="entry name" value="Porins"/>
    <property type="match status" value="1"/>
</dbReference>
<evidence type="ECO:0000256" key="6">
    <source>
        <dbReference type="ARBA" id="ARBA00022692"/>
    </source>
</evidence>
<feature type="signal peptide" evidence="15">
    <location>
        <begin position="1"/>
        <end position="49"/>
    </location>
</feature>
<keyword evidence="8 13" id="KW-0798">TonB box</keyword>
<comment type="subcellular location">
    <subcellularLocation>
        <location evidence="1 12">Cell outer membrane</location>
        <topology evidence="1 12">Multi-pass membrane protein</topology>
    </subcellularLocation>
</comment>
<evidence type="ECO:0000256" key="4">
    <source>
        <dbReference type="ARBA" id="ARBA00022452"/>
    </source>
</evidence>
<evidence type="ECO:0000259" key="16">
    <source>
        <dbReference type="SMART" id="SM00965"/>
    </source>
</evidence>
<dbReference type="GO" id="GO:0038023">
    <property type="term" value="F:signaling receptor activity"/>
    <property type="evidence" value="ECO:0007669"/>
    <property type="project" value="InterPro"/>
</dbReference>
<dbReference type="Gene3D" id="2.40.170.20">
    <property type="entry name" value="TonB-dependent receptor, beta-barrel domain"/>
    <property type="match status" value="1"/>
</dbReference>
<proteinExistence type="inferred from homology"/>
<evidence type="ECO:0000256" key="8">
    <source>
        <dbReference type="ARBA" id="ARBA00023077"/>
    </source>
</evidence>
<keyword evidence="4 12" id="KW-1134">Transmembrane beta strand</keyword>
<organism evidence="17 18">
    <name type="scientific">Acidovorax soli</name>
    <dbReference type="NCBI Taxonomy" id="592050"/>
    <lineage>
        <taxon>Bacteria</taxon>
        <taxon>Pseudomonadati</taxon>
        <taxon>Pseudomonadota</taxon>
        <taxon>Betaproteobacteria</taxon>
        <taxon>Burkholderiales</taxon>
        <taxon>Comamonadaceae</taxon>
        <taxon>Acidovorax</taxon>
    </lineage>
</organism>
<dbReference type="GO" id="GO:0015344">
    <property type="term" value="F:siderophore uptake transmembrane transporter activity"/>
    <property type="evidence" value="ECO:0007669"/>
    <property type="project" value="TreeGrafter"/>
</dbReference>
<dbReference type="InterPro" id="IPR039426">
    <property type="entry name" value="TonB-dep_rcpt-like"/>
</dbReference>
<keyword evidence="5" id="KW-0406">Ion transport</keyword>
<dbReference type="GO" id="GO:0009279">
    <property type="term" value="C:cell outer membrane"/>
    <property type="evidence" value="ECO:0007669"/>
    <property type="project" value="UniProtKB-SubCell"/>
</dbReference>
<evidence type="ECO:0000256" key="15">
    <source>
        <dbReference type="SAM" id="SignalP"/>
    </source>
</evidence>
<gene>
    <name evidence="17" type="ORF">HNP48_003186</name>
</gene>
<evidence type="ECO:0000256" key="10">
    <source>
        <dbReference type="ARBA" id="ARBA00023170"/>
    </source>
</evidence>
<evidence type="ECO:0000256" key="2">
    <source>
        <dbReference type="ARBA" id="ARBA00009810"/>
    </source>
</evidence>
<keyword evidence="10 17" id="KW-0675">Receptor</keyword>
<keyword evidence="7" id="KW-0408">Iron</keyword>
<evidence type="ECO:0000256" key="3">
    <source>
        <dbReference type="ARBA" id="ARBA00022448"/>
    </source>
</evidence>
<feature type="compositionally biased region" description="Polar residues" evidence="14">
    <location>
        <begin position="159"/>
        <end position="172"/>
    </location>
</feature>
<dbReference type="SMART" id="SM00965">
    <property type="entry name" value="STN"/>
    <property type="match status" value="1"/>
</dbReference>
<dbReference type="InterPro" id="IPR010105">
    <property type="entry name" value="TonB_sidphr_rcpt"/>
</dbReference>
<name>A0A7X0PFC9_9BURK</name>
<dbReference type="InterPro" id="IPR000531">
    <property type="entry name" value="Beta-barrel_TonB"/>
</dbReference>
<dbReference type="Pfam" id="PF07715">
    <property type="entry name" value="Plug"/>
    <property type="match status" value="1"/>
</dbReference>
<dbReference type="PANTHER" id="PTHR32552:SF74">
    <property type="entry name" value="HYDROXAMATE SIDEROPHORE RECEPTOR FHUE"/>
    <property type="match status" value="1"/>
</dbReference>
<keyword evidence="3 12" id="KW-0813">Transport</keyword>
<dbReference type="CDD" id="cd01347">
    <property type="entry name" value="ligand_gated_channel"/>
    <property type="match status" value="1"/>
</dbReference>
<dbReference type="InterPro" id="IPR012910">
    <property type="entry name" value="Plug_dom"/>
</dbReference>
<dbReference type="Pfam" id="PF00593">
    <property type="entry name" value="TonB_dep_Rec_b-barrel"/>
    <property type="match status" value="1"/>
</dbReference>
<feature type="region of interest" description="Disordered" evidence="14">
    <location>
        <begin position="159"/>
        <end position="178"/>
    </location>
</feature>
<dbReference type="EMBL" id="JACHLK010000005">
    <property type="protein sequence ID" value="MBB6560512.1"/>
    <property type="molecule type" value="Genomic_DNA"/>
</dbReference>
<comment type="caution">
    <text evidence="17">The sequence shown here is derived from an EMBL/GenBank/DDBJ whole genome shotgun (WGS) entry which is preliminary data.</text>
</comment>
<dbReference type="Proteomes" id="UP000575083">
    <property type="component" value="Unassembled WGS sequence"/>
</dbReference>
<dbReference type="GO" id="GO:0015891">
    <property type="term" value="P:siderophore transport"/>
    <property type="evidence" value="ECO:0007669"/>
    <property type="project" value="InterPro"/>
</dbReference>
<dbReference type="Gene3D" id="3.55.50.30">
    <property type="match status" value="1"/>
</dbReference>
<dbReference type="InterPro" id="IPR011662">
    <property type="entry name" value="Secretin/TonB_short_N"/>
</dbReference>
<feature type="domain" description="Secretin/TonB short N-terminal" evidence="16">
    <location>
        <begin position="80"/>
        <end position="131"/>
    </location>
</feature>
<sequence>MSTASRRLASTTRLPAPRFALRPTAAFTAALASALFAGLGATASLPAQAQATQASRATAYRIPAGPLEPALTAFAKASGVLLAYTPDLVQGRSSPGLQGSHTPPQALAALLAGTGLAAVVAENGTYTLRRAPAPAAGTPAPGPAAGSVSLGEVRVTAQAQPNDGTTEGTGSYTAAGPSGAATGLNLSLRETPQSLTIMSRQRMDDFHVETLSDALEQTPGVTVSRQSDMTTFNVRGSSVNLKIDGNRLLSSGWGWNSHIMYSLDDLAEIDRIEVLKGSSGLVNGDGDYGGTVNLVRKRPTREFQASAQAGVGSWNSYRGDADISGPLNAAGTLRGRLVVAAKDADAFRDRQHSRNTTLYGTVEADLAPDTVLGAGLTYKQRSLQGATGTTPIQAFSGDGVAVPRMPRSFRIGATWAGYDQESLGLFARLEHRFTGGWTARLQVARDTVETPDMRIGYLRYALPGQLQYNRYTDIDDRNDSISLDVQGPFQLLGRTHDLLLGAGSTRARTTLLRGSGGSATLAAAGISYAGGGGAIAEPDWSRMAYSNDLFSRKNRYAYAAGRFHLADPVKLIAGARMSDYDQKDVTDIGWYNYRMRERGVVTPYAGLVVDVAPDISVYGSYASIFQPQSAKDAAERTLPPEEGTTYEIGAKGEFFHKRLNASIAYFWMRTENTAEEVGLNANGDSIYRAVNSATRRGYELELSGELARGWQAQGSYVMNSSNLGSASTTPRHQFKLGTTYRIASGAAQGLTVGASTRWQSAISTSRGTAVLGQNAYWLLDLMARYEINRQLSLTANIHNVLDKQYFSGVTNFAAQGLFYTWGAPRSFNLNMRYTF</sequence>
<evidence type="ECO:0000256" key="5">
    <source>
        <dbReference type="ARBA" id="ARBA00022496"/>
    </source>
</evidence>
<keyword evidence="11 12" id="KW-0998">Cell outer membrane</keyword>
<evidence type="ECO:0000313" key="17">
    <source>
        <dbReference type="EMBL" id="MBB6560512.1"/>
    </source>
</evidence>
<dbReference type="InterPro" id="IPR037066">
    <property type="entry name" value="Plug_dom_sf"/>
</dbReference>
<evidence type="ECO:0000256" key="9">
    <source>
        <dbReference type="ARBA" id="ARBA00023136"/>
    </source>
</evidence>
<feature type="chain" id="PRO_5030769199" evidence="15">
    <location>
        <begin position="50"/>
        <end position="835"/>
    </location>
</feature>
<evidence type="ECO:0000256" key="12">
    <source>
        <dbReference type="PROSITE-ProRule" id="PRU01360"/>
    </source>
</evidence>
<evidence type="ECO:0000256" key="7">
    <source>
        <dbReference type="ARBA" id="ARBA00023004"/>
    </source>
</evidence>
<keyword evidence="18" id="KW-1185">Reference proteome</keyword>
<dbReference type="RefSeq" id="WP_184858587.1">
    <property type="nucleotide sequence ID" value="NZ_JACHLK010000005.1"/>
</dbReference>